<accession>A0A7D7QZ36</accession>
<name>A0A7D7QZ36_9FLAO</name>
<gene>
    <name evidence="2" type="ORF">H1R16_03935</name>
    <name evidence="1" type="ORF">H2507_09525</name>
</gene>
<proteinExistence type="predicted"/>
<sequence>MWESYLAKTRILILGRAAGSLFRYIQDFHGKEIDVIESGSSPSSCNDFALLITEDSETAASFNPNILLNTLKAEEDMLLNAIVAGGVYIFPETAEKSIDLETSSVYSRRIAYAAGVYTFAAGTTSLETEMGPVPLLISNPELLDHLEGVRLLCQQTGIMEEAFYEALMNYSETALS</sequence>
<dbReference type="Proteomes" id="UP000515349">
    <property type="component" value="Chromosome"/>
</dbReference>
<protein>
    <submittedName>
        <fullName evidence="2">Uncharacterized protein</fullName>
    </submittedName>
</protein>
<evidence type="ECO:0000313" key="2">
    <source>
        <dbReference type="EMBL" id="QMS99166.1"/>
    </source>
</evidence>
<reference evidence="4" key="2">
    <citation type="submission" date="2020-07" db="EMBL/GenBank/DDBJ databases">
        <title>Flavobacterium sp. xlx-214.</title>
        <authorList>
            <person name="Yang C."/>
        </authorList>
    </citation>
    <scope>NUCLEOTIDE SEQUENCE [LARGE SCALE GENOMIC DNA]</scope>
    <source>
        <strain evidence="4">CX-624</strain>
    </source>
</reference>
<reference evidence="1" key="3">
    <citation type="submission" date="2020-07" db="EMBL/GenBank/DDBJ databases">
        <authorList>
            <person name="Yang C."/>
        </authorList>
    </citation>
    <scope>NUCLEOTIDE SEQUENCE</scope>
    <source>
        <strain evidence="1">Cx-624</strain>
    </source>
</reference>
<evidence type="ECO:0000313" key="3">
    <source>
        <dbReference type="Proteomes" id="UP000515349"/>
    </source>
</evidence>
<evidence type="ECO:0000313" key="1">
    <source>
        <dbReference type="EMBL" id="MBA5247408.1"/>
    </source>
</evidence>
<dbReference type="EMBL" id="CP059472">
    <property type="protein sequence ID" value="QMS99166.1"/>
    <property type="molecule type" value="Genomic_DNA"/>
</dbReference>
<dbReference type="KEGG" id="cbau:H1R16_03935"/>
<keyword evidence="4" id="KW-1185">Reference proteome</keyword>
<reference evidence="2 3" key="1">
    <citation type="submission" date="2020-07" db="EMBL/GenBank/DDBJ databases">
        <title>Chryseobacterium sp.cx-624.</title>
        <authorList>
            <person name="Yang C."/>
        </authorList>
    </citation>
    <scope>NUCLEOTIDE SEQUENCE [LARGE SCALE GENOMIC DNA]</scope>
    <source>
        <strain evidence="3">cx-624</strain>
        <strain evidence="2">Cx-624</strain>
    </source>
</reference>
<dbReference type="EMBL" id="JACEUX010000003">
    <property type="protein sequence ID" value="MBA5247408.1"/>
    <property type="molecule type" value="Genomic_DNA"/>
</dbReference>
<evidence type="ECO:0000313" key="4">
    <source>
        <dbReference type="Proteomes" id="UP000539710"/>
    </source>
</evidence>
<dbReference type="AlphaFoldDB" id="A0A7D7QZ36"/>
<organism evidence="2 3">
    <name type="scientific">Marnyiella aurantia</name>
    <dbReference type="NCBI Taxonomy" id="2758037"/>
    <lineage>
        <taxon>Bacteria</taxon>
        <taxon>Pseudomonadati</taxon>
        <taxon>Bacteroidota</taxon>
        <taxon>Flavobacteriia</taxon>
        <taxon>Flavobacteriales</taxon>
        <taxon>Weeksellaceae</taxon>
        <taxon>Marnyiella</taxon>
    </lineage>
</organism>
<dbReference type="Proteomes" id="UP000539710">
    <property type="component" value="Unassembled WGS sequence"/>
</dbReference>
<dbReference type="RefSeq" id="WP_181887511.1">
    <property type="nucleotide sequence ID" value="NZ_CP059472.1"/>
</dbReference>